<reference evidence="2" key="1">
    <citation type="submission" date="2025-08" db="UniProtKB">
        <authorList>
            <consortium name="Ensembl"/>
        </authorList>
    </citation>
    <scope>IDENTIFICATION</scope>
</reference>
<dbReference type="AlphaFoldDB" id="A0A8C3FYG3"/>
<feature type="region of interest" description="Disordered" evidence="1">
    <location>
        <begin position="1"/>
        <end position="25"/>
    </location>
</feature>
<keyword evidence="3" id="KW-1185">Reference proteome</keyword>
<feature type="region of interest" description="Disordered" evidence="1">
    <location>
        <begin position="310"/>
        <end position="361"/>
    </location>
</feature>
<dbReference type="OMA" id="DMAHEIW"/>
<dbReference type="GeneTree" id="ENSGT00610000087381"/>
<feature type="compositionally biased region" description="Basic and acidic residues" evidence="1">
    <location>
        <begin position="322"/>
        <end position="335"/>
    </location>
</feature>
<evidence type="ECO:0000313" key="3">
    <source>
        <dbReference type="Proteomes" id="UP000694380"/>
    </source>
</evidence>
<name>A0A8C3FYG3_CHRPI</name>
<dbReference type="Ensembl" id="ENSCPBT00000018369.1">
    <property type="protein sequence ID" value="ENSCPBP00000015509.1"/>
    <property type="gene ID" value="ENSCPBG00000011457.1"/>
</dbReference>
<evidence type="ECO:0000313" key="2">
    <source>
        <dbReference type="Ensembl" id="ENSCPBP00000015509.1"/>
    </source>
</evidence>
<sequence length="361" mass="40626">MSRRTHARTLTSVLTPQYPPRPPSSMRALSLVRDKTIAAPLPSVPQEDFKAHQDLLKRVASNLQLQTEEMEGPSDTLFNVLSPTALGHVALPLHQGIANISTSLWYTPTSLAPSSKKAKRKYFVLAKDHEYLYSHPAPNSLIVESVNHREHQGQHAPTPKNKDTRRLDSFGRKFYLSTSFQLRVANHQALLSRYDFNLWEFLPKFEPDWDRKDFKALVEEGSAVAKAALQAASDAVDMEVHSMASAIAMRRASWLLLSGLSMEAQSLMQDLPFNGKALFVDQMDIRLHGMKDSHATLQTLGLYVPPAKDKAKSLPAAQPVRSRYEPPYKRPRDQKCWSQQQSRSAPQPGPSKGKRQGKRQF</sequence>
<reference evidence="2" key="2">
    <citation type="submission" date="2025-09" db="UniProtKB">
        <authorList>
            <consortium name="Ensembl"/>
        </authorList>
    </citation>
    <scope>IDENTIFICATION</scope>
</reference>
<evidence type="ECO:0000256" key="1">
    <source>
        <dbReference type="SAM" id="MobiDB-lite"/>
    </source>
</evidence>
<dbReference type="Gene3D" id="1.10.287.3160">
    <property type="match status" value="1"/>
</dbReference>
<feature type="compositionally biased region" description="Basic residues" evidence="1">
    <location>
        <begin position="352"/>
        <end position="361"/>
    </location>
</feature>
<protein>
    <submittedName>
        <fullName evidence="2">Uncharacterized protein</fullName>
    </submittedName>
</protein>
<dbReference type="Proteomes" id="UP000694380">
    <property type="component" value="Unplaced"/>
</dbReference>
<feature type="compositionally biased region" description="Polar residues" evidence="1">
    <location>
        <begin position="336"/>
        <end position="345"/>
    </location>
</feature>
<proteinExistence type="predicted"/>
<accession>A0A8C3FYG3</accession>
<organism evidence="2 3">
    <name type="scientific">Chrysemys picta bellii</name>
    <name type="common">Western painted turtle</name>
    <name type="synonym">Emys bellii</name>
    <dbReference type="NCBI Taxonomy" id="8478"/>
    <lineage>
        <taxon>Eukaryota</taxon>
        <taxon>Metazoa</taxon>
        <taxon>Chordata</taxon>
        <taxon>Craniata</taxon>
        <taxon>Vertebrata</taxon>
        <taxon>Euteleostomi</taxon>
        <taxon>Archelosauria</taxon>
        <taxon>Testudinata</taxon>
        <taxon>Testudines</taxon>
        <taxon>Cryptodira</taxon>
        <taxon>Durocryptodira</taxon>
        <taxon>Testudinoidea</taxon>
        <taxon>Emydidae</taxon>
        <taxon>Chrysemys</taxon>
    </lineage>
</organism>